<reference evidence="2" key="1">
    <citation type="submission" date="2021-02" db="EMBL/GenBank/DDBJ databases">
        <title>Natronogracilivirga saccharolytica gen. nov. sp. nov. a new anaerobic, haloalkiliphilic carbohydrate-fermenting bacterium from soda lake and proposing of Cyclonatronumiaceae fam. nov. in the phylum Balneolaeota.</title>
        <authorList>
            <person name="Zhilina T.N."/>
            <person name="Sorokin D.Y."/>
            <person name="Zavarzina D.G."/>
            <person name="Toshchakov S.V."/>
            <person name="Kublanov I.V."/>
        </authorList>
    </citation>
    <scope>NUCLEOTIDE SEQUENCE</scope>
    <source>
        <strain evidence="2">Z-1702</strain>
    </source>
</reference>
<evidence type="ECO:0000313" key="2">
    <source>
        <dbReference type="EMBL" id="MBP3191365.1"/>
    </source>
</evidence>
<feature type="domain" description="Cupin type-2" evidence="1">
    <location>
        <begin position="58"/>
        <end position="122"/>
    </location>
</feature>
<accession>A0A8J7RGB5</accession>
<evidence type="ECO:0000259" key="1">
    <source>
        <dbReference type="Pfam" id="PF07883"/>
    </source>
</evidence>
<dbReference type="InterPro" id="IPR014710">
    <property type="entry name" value="RmlC-like_jellyroll"/>
</dbReference>
<gene>
    <name evidence="2" type="ORF">NATSA_01680</name>
</gene>
<sequence length="153" mass="17914">MADQSKIIRNEEFNWPGIQKKKYKPVPDRYDSVTRYVLLGENDDEQGLNFQTRYFEIGTDGYSSLERHRHPHTVIIVRGEGSMILGNEYHQLDTFDTVYIAPETVHQFHADRGSPLGFICIVDRYRDRPEVPASRHELKSWIPDPDVRNKARL</sequence>
<dbReference type="CDD" id="cd02222">
    <property type="entry name" value="cupin_TM1459-like"/>
    <property type="match status" value="1"/>
</dbReference>
<comment type="caution">
    <text evidence="2">The sequence shown here is derived from an EMBL/GenBank/DDBJ whole genome shotgun (WGS) entry which is preliminary data.</text>
</comment>
<keyword evidence="3" id="KW-1185">Reference proteome</keyword>
<dbReference type="Pfam" id="PF07883">
    <property type="entry name" value="Cupin_2"/>
    <property type="match status" value="1"/>
</dbReference>
<evidence type="ECO:0000313" key="3">
    <source>
        <dbReference type="Proteomes" id="UP000673975"/>
    </source>
</evidence>
<organism evidence="2 3">
    <name type="scientific">Natronogracilivirga saccharolytica</name>
    <dbReference type="NCBI Taxonomy" id="2812953"/>
    <lineage>
        <taxon>Bacteria</taxon>
        <taxon>Pseudomonadati</taxon>
        <taxon>Balneolota</taxon>
        <taxon>Balneolia</taxon>
        <taxon>Balneolales</taxon>
        <taxon>Cyclonatronaceae</taxon>
        <taxon>Natronogracilivirga</taxon>
    </lineage>
</organism>
<dbReference type="SUPFAM" id="SSF51182">
    <property type="entry name" value="RmlC-like cupins"/>
    <property type="match status" value="1"/>
</dbReference>
<proteinExistence type="predicted"/>
<dbReference type="Gene3D" id="2.60.120.10">
    <property type="entry name" value="Jelly Rolls"/>
    <property type="match status" value="1"/>
</dbReference>
<dbReference type="AlphaFoldDB" id="A0A8J7RGB5"/>
<protein>
    <submittedName>
        <fullName evidence="2">Cupin domain-containing protein</fullName>
    </submittedName>
</protein>
<name>A0A8J7RGB5_9BACT</name>
<dbReference type="InterPro" id="IPR011051">
    <property type="entry name" value="RmlC_Cupin_sf"/>
</dbReference>
<dbReference type="RefSeq" id="WP_210509795.1">
    <property type="nucleotide sequence ID" value="NZ_JAFIDN010000001.1"/>
</dbReference>
<dbReference type="InterPro" id="IPR013096">
    <property type="entry name" value="Cupin_2"/>
</dbReference>
<dbReference type="Proteomes" id="UP000673975">
    <property type="component" value="Unassembled WGS sequence"/>
</dbReference>
<dbReference type="EMBL" id="JAFIDN010000001">
    <property type="protein sequence ID" value="MBP3191365.1"/>
    <property type="molecule type" value="Genomic_DNA"/>
</dbReference>